<dbReference type="InterPro" id="IPR024524">
    <property type="entry name" value="DUF3800"/>
</dbReference>
<evidence type="ECO:0000313" key="1">
    <source>
        <dbReference type="EMBL" id="KKM74834.1"/>
    </source>
</evidence>
<dbReference type="Pfam" id="PF12686">
    <property type="entry name" value="DUF3800"/>
    <property type="match status" value="1"/>
</dbReference>
<gene>
    <name evidence="1" type="ORF">LCGC14_1396330</name>
</gene>
<name>A0A0F9JYJ2_9ZZZZ</name>
<dbReference type="AlphaFoldDB" id="A0A0F9JYJ2"/>
<organism evidence="1">
    <name type="scientific">marine sediment metagenome</name>
    <dbReference type="NCBI Taxonomy" id="412755"/>
    <lineage>
        <taxon>unclassified sequences</taxon>
        <taxon>metagenomes</taxon>
        <taxon>ecological metagenomes</taxon>
    </lineage>
</organism>
<comment type="caution">
    <text evidence="1">The sequence shown here is derived from an EMBL/GenBank/DDBJ whole genome shotgun (WGS) entry which is preliminary data.</text>
</comment>
<dbReference type="EMBL" id="LAZR01009075">
    <property type="protein sequence ID" value="KKM74834.1"/>
    <property type="molecule type" value="Genomic_DNA"/>
</dbReference>
<proteinExistence type="predicted"/>
<sequence>MYFNNNNFTKYVITCLHGSCLVELLNNVIYAVLGCYKLPKWCSISCYMLKGFNMHRYYLDESGNTGDLIKQDFSLKFGGQPLFSLSCVGINDEKVVSDKLSELKLKYDIDDELKSTDIYAYNPKFFFELAEYLVNNRFPIFVELVDKKFCIIINLISSLIIPIYSGIVETNGKNQYARNHLADYMWHKLPLKYLEMFNEVCLKRESAKVIDFLNELKGFFDSSCCYMLEKKDVSNLVGASIDEFQSSCLEYGESQSVENYLPVPDILNKSKRKSKAKTINILPHVHSFFNIIGRLNKYHLGNIEGIVLIHDEQQEFDVILQKSKDYIVKETISNNTTPTPNSDLDVQSDFKLEFANSRCSVGVQVADLLAGFYTRFINEVFYEKKQVDSVYVNTFNILAEYQNPLSPLGTNFVLPEHKQQSIFQTFGF</sequence>
<evidence type="ECO:0008006" key="2">
    <source>
        <dbReference type="Google" id="ProtNLM"/>
    </source>
</evidence>
<accession>A0A0F9JYJ2</accession>
<protein>
    <recommendedName>
        <fullName evidence="2">DUF3800 domain-containing protein</fullName>
    </recommendedName>
</protein>
<reference evidence="1" key="1">
    <citation type="journal article" date="2015" name="Nature">
        <title>Complex archaea that bridge the gap between prokaryotes and eukaryotes.</title>
        <authorList>
            <person name="Spang A."/>
            <person name="Saw J.H."/>
            <person name="Jorgensen S.L."/>
            <person name="Zaremba-Niedzwiedzka K."/>
            <person name="Martijn J."/>
            <person name="Lind A.E."/>
            <person name="van Eijk R."/>
            <person name="Schleper C."/>
            <person name="Guy L."/>
            <person name="Ettema T.J."/>
        </authorList>
    </citation>
    <scope>NUCLEOTIDE SEQUENCE</scope>
</reference>